<proteinExistence type="inferred from homology"/>
<dbReference type="InterPro" id="IPR017871">
    <property type="entry name" value="ABC_transporter-like_CS"/>
</dbReference>
<dbReference type="PANTHER" id="PTHR43790:SF9">
    <property type="entry name" value="GALACTOFURANOSE TRANSPORTER ATP-BINDING PROTEIN YTFR"/>
    <property type="match status" value="1"/>
</dbReference>
<dbReference type="PROSITE" id="PS50893">
    <property type="entry name" value="ABC_TRANSPORTER_2"/>
    <property type="match status" value="2"/>
</dbReference>
<dbReference type="Pfam" id="PF00005">
    <property type="entry name" value="ABC_tran"/>
    <property type="match status" value="2"/>
</dbReference>
<dbReference type="SMART" id="SM00382">
    <property type="entry name" value="AAA"/>
    <property type="match status" value="2"/>
</dbReference>
<dbReference type="Gene3D" id="3.40.50.300">
    <property type="entry name" value="P-loop containing nucleotide triphosphate hydrolases"/>
    <property type="match status" value="2"/>
</dbReference>
<gene>
    <name evidence="12" type="ORF">DFR50_12833</name>
</gene>
<dbReference type="InterPro" id="IPR003593">
    <property type="entry name" value="AAA+_ATPase"/>
</dbReference>
<organism evidence="12 13">
    <name type="scientific">Roseiarcus fermentans</name>
    <dbReference type="NCBI Taxonomy" id="1473586"/>
    <lineage>
        <taxon>Bacteria</taxon>
        <taxon>Pseudomonadati</taxon>
        <taxon>Pseudomonadota</taxon>
        <taxon>Alphaproteobacteria</taxon>
        <taxon>Hyphomicrobiales</taxon>
        <taxon>Roseiarcaceae</taxon>
        <taxon>Roseiarcus</taxon>
    </lineage>
</organism>
<evidence type="ECO:0000256" key="1">
    <source>
        <dbReference type="ARBA" id="ARBA00004202"/>
    </source>
</evidence>
<keyword evidence="10" id="KW-0472">Membrane</keyword>
<evidence type="ECO:0000256" key="2">
    <source>
        <dbReference type="ARBA" id="ARBA00005417"/>
    </source>
</evidence>
<dbReference type="EMBL" id="QNRK01000028">
    <property type="protein sequence ID" value="RBP07308.1"/>
    <property type="molecule type" value="Genomic_DNA"/>
</dbReference>
<dbReference type="GO" id="GO:0005886">
    <property type="term" value="C:plasma membrane"/>
    <property type="evidence" value="ECO:0007669"/>
    <property type="project" value="UniProtKB-SubCell"/>
</dbReference>
<dbReference type="GO" id="GO:0016887">
    <property type="term" value="F:ATP hydrolysis activity"/>
    <property type="evidence" value="ECO:0007669"/>
    <property type="project" value="InterPro"/>
</dbReference>
<comment type="caution">
    <text evidence="12">The sequence shown here is derived from an EMBL/GenBank/DDBJ whole genome shotgun (WGS) entry which is preliminary data.</text>
</comment>
<evidence type="ECO:0000256" key="5">
    <source>
        <dbReference type="ARBA" id="ARBA00022597"/>
    </source>
</evidence>
<keyword evidence="3" id="KW-0813">Transport</keyword>
<dbReference type="CDD" id="cd03216">
    <property type="entry name" value="ABC_Carb_Monos_I"/>
    <property type="match status" value="1"/>
</dbReference>
<keyword evidence="9" id="KW-1278">Translocase</keyword>
<keyword evidence="4" id="KW-1003">Cell membrane</keyword>
<dbReference type="Proteomes" id="UP000253529">
    <property type="component" value="Unassembled WGS sequence"/>
</dbReference>
<dbReference type="OrthoDB" id="9805029at2"/>
<evidence type="ECO:0000256" key="7">
    <source>
        <dbReference type="ARBA" id="ARBA00022741"/>
    </source>
</evidence>
<evidence type="ECO:0000256" key="3">
    <source>
        <dbReference type="ARBA" id="ARBA00022448"/>
    </source>
</evidence>
<evidence type="ECO:0000313" key="12">
    <source>
        <dbReference type="EMBL" id="RBP07308.1"/>
    </source>
</evidence>
<dbReference type="PROSITE" id="PS00211">
    <property type="entry name" value="ABC_TRANSPORTER_1"/>
    <property type="match status" value="1"/>
</dbReference>
<name>A0A366EY43_9HYPH</name>
<evidence type="ECO:0000256" key="10">
    <source>
        <dbReference type="ARBA" id="ARBA00023136"/>
    </source>
</evidence>
<dbReference type="InterPro" id="IPR027417">
    <property type="entry name" value="P-loop_NTPase"/>
</dbReference>
<comment type="subcellular location">
    <subcellularLocation>
        <location evidence="1">Cell membrane</location>
        <topology evidence="1">Peripheral membrane protein</topology>
    </subcellularLocation>
</comment>
<keyword evidence="6" id="KW-0677">Repeat</keyword>
<dbReference type="RefSeq" id="WP_113891393.1">
    <property type="nucleotide sequence ID" value="NZ_QNRK01000028.1"/>
</dbReference>
<evidence type="ECO:0000256" key="4">
    <source>
        <dbReference type="ARBA" id="ARBA00022475"/>
    </source>
</evidence>
<evidence type="ECO:0000256" key="8">
    <source>
        <dbReference type="ARBA" id="ARBA00022840"/>
    </source>
</evidence>
<evidence type="ECO:0000256" key="6">
    <source>
        <dbReference type="ARBA" id="ARBA00022737"/>
    </source>
</evidence>
<evidence type="ECO:0000313" key="13">
    <source>
        <dbReference type="Proteomes" id="UP000253529"/>
    </source>
</evidence>
<comment type="similarity">
    <text evidence="2">Belongs to the ABC transporter superfamily.</text>
</comment>
<dbReference type="FunFam" id="3.40.50.300:FF:000127">
    <property type="entry name" value="Ribose import ATP-binding protein RbsA"/>
    <property type="match status" value="1"/>
</dbReference>
<evidence type="ECO:0000259" key="11">
    <source>
        <dbReference type="PROSITE" id="PS50893"/>
    </source>
</evidence>
<keyword evidence="8 12" id="KW-0067">ATP-binding</keyword>
<feature type="domain" description="ABC transporter" evidence="11">
    <location>
        <begin position="5"/>
        <end position="241"/>
    </location>
</feature>
<dbReference type="SUPFAM" id="SSF52540">
    <property type="entry name" value="P-loop containing nucleoside triphosphate hydrolases"/>
    <property type="match status" value="2"/>
</dbReference>
<dbReference type="PANTHER" id="PTHR43790">
    <property type="entry name" value="CARBOHYDRATE TRANSPORT ATP-BINDING PROTEIN MG119-RELATED"/>
    <property type="match status" value="1"/>
</dbReference>
<keyword evidence="7" id="KW-0547">Nucleotide-binding</keyword>
<dbReference type="InterPro" id="IPR003439">
    <property type="entry name" value="ABC_transporter-like_ATP-bd"/>
</dbReference>
<protein>
    <submittedName>
        <fullName evidence="12">Monosaccharide ABC transporter ATP-binding protein (CUT2 family)</fullName>
    </submittedName>
</protein>
<reference evidence="12 13" key="1">
    <citation type="submission" date="2018-06" db="EMBL/GenBank/DDBJ databases">
        <title>Genomic Encyclopedia of Type Strains, Phase IV (KMG-IV): sequencing the most valuable type-strain genomes for metagenomic binning, comparative biology and taxonomic classification.</title>
        <authorList>
            <person name="Goeker M."/>
        </authorList>
    </citation>
    <scope>NUCLEOTIDE SEQUENCE [LARGE SCALE GENOMIC DNA]</scope>
    <source>
        <strain evidence="12 13">DSM 24875</strain>
    </source>
</reference>
<feature type="domain" description="ABC transporter" evidence="11">
    <location>
        <begin position="256"/>
        <end position="503"/>
    </location>
</feature>
<dbReference type="AlphaFoldDB" id="A0A366EY43"/>
<dbReference type="CDD" id="cd03215">
    <property type="entry name" value="ABC_Carb_Monos_II"/>
    <property type="match status" value="1"/>
</dbReference>
<keyword evidence="5" id="KW-0762">Sugar transport</keyword>
<dbReference type="GO" id="GO:0005524">
    <property type="term" value="F:ATP binding"/>
    <property type="evidence" value="ECO:0007669"/>
    <property type="project" value="UniProtKB-KW"/>
</dbReference>
<accession>A0A366EY43</accession>
<sequence>MTLALELQGIVKSFPGVIALNGVSLAVERGSIHALIGENGAGKSTLIKIITGVHRANEGTIKVDDRIVHFVNPRAASREGIGVVHQERNLIPRFSIAENIVLDRIAAKTFAPINYREINRLGEQWLRRLELDLDVRRPVSSLTAAQAQMVEIARALSLQSKVLVLDEPTASLTSHEAEALFRVLRQLRDQGVAILLVSHKLEEIESLCDCVTVLRDGRNATSSGPLAGYDRAALVRAMVGRDFALEQAARIGFTSTASNSVPALELDGVSTSLGHRDISLSVARGEIVGLYGLVGAGRTELAKSIIGLHPIVSGELRVHGRAVRIGDVNSAVHRYSLGYVSEDRKAEGVILMHSVLANAGITIWARLRGALRLLSDSRILSNVDPLLRRLDVKAASRHAAVRNLSGGNQQKVSIAKWLAAGVEILIIDEPSVGIDIRTKAYLHQLIMNLADQGTAILLISSDLPEMVALADRILLMKDFRLVSEIANDKDYTKISADIMSRIQAVAFD</sequence>
<evidence type="ECO:0000256" key="9">
    <source>
        <dbReference type="ARBA" id="ARBA00022967"/>
    </source>
</evidence>
<keyword evidence="13" id="KW-1185">Reference proteome</keyword>
<dbReference type="InterPro" id="IPR050107">
    <property type="entry name" value="ABC_carbohydrate_import_ATPase"/>
</dbReference>